<organism evidence="2">
    <name type="scientific">uncultured Desulfobacterium sp</name>
    <dbReference type="NCBI Taxonomy" id="201089"/>
    <lineage>
        <taxon>Bacteria</taxon>
        <taxon>Pseudomonadati</taxon>
        <taxon>Thermodesulfobacteriota</taxon>
        <taxon>Desulfobacteria</taxon>
        <taxon>Desulfobacterales</taxon>
        <taxon>Desulfobacteriaceae</taxon>
        <taxon>Desulfobacterium</taxon>
        <taxon>environmental samples</taxon>
    </lineage>
</organism>
<gene>
    <name evidence="2" type="ORF">PITCH_A1200002</name>
</gene>
<keyword evidence="1" id="KW-0472">Membrane</keyword>
<protein>
    <recommendedName>
        <fullName evidence="3">PEP-CTERM protein-sorting domain-containing protein</fullName>
    </recommendedName>
</protein>
<dbReference type="EMBL" id="OJIN01000025">
    <property type="protein sequence ID" value="SPD72159.1"/>
    <property type="molecule type" value="Genomic_DNA"/>
</dbReference>
<evidence type="ECO:0000313" key="2">
    <source>
        <dbReference type="EMBL" id="SPD72159.1"/>
    </source>
</evidence>
<proteinExistence type="predicted"/>
<keyword evidence="1" id="KW-0812">Transmembrane</keyword>
<reference evidence="2" key="1">
    <citation type="submission" date="2018-01" db="EMBL/GenBank/DDBJ databases">
        <authorList>
            <person name="Regsiter A."/>
            <person name="William W."/>
        </authorList>
    </citation>
    <scope>NUCLEOTIDE SEQUENCE</scope>
    <source>
        <strain evidence="2">TRIP AH-1</strain>
    </source>
</reference>
<evidence type="ECO:0008006" key="3">
    <source>
        <dbReference type="Google" id="ProtNLM"/>
    </source>
</evidence>
<sequence length="210" mass="23369">MIIMGKAVGRFKNMDKNGGVFMESLKFFVAAISVLVLTITLPAYAEVRYFSGDLTSVVDPVGHLNDAFIDSSINLTGSVTFDLNNVIDINGDRYIDGPTQINMMLGTLSFNQNDSPYTTRLYFDESDNLIGIDFCTSQEYKYFDGNSYGFRFKSIDYDNFTTFKIWANDNRGTTLSGTYDFTQIPIPGAIWLLASGLIGLAGLKRKIVRA</sequence>
<evidence type="ECO:0000256" key="1">
    <source>
        <dbReference type="SAM" id="Phobius"/>
    </source>
</evidence>
<feature type="transmembrane region" description="Helical" evidence="1">
    <location>
        <begin position="184"/>
        <end position="203"/>
    </location>
</feature>
<keyword evidence="1" id="KW-1133">Transmembrane helix</keyword>
<dbReference type="AlphaFoldDB" id="A0A445MRV0"/>
<accession>A0A445MRV0</accession>
<name>A0A445MRV0_9BACT</name>